<sequence>MNPHQIVERPRHVRLPIEILVMIVELPIQKDSKAILRASDPITKWLLAFTRVCKATYPTASKLLWRYCLCIDSKQRALDFMRFLANPLYYPSREPWKVRDEARLFLAPFPQKIEPQDSNGETEPEVPSAPVEEAEPQATEPQEPPIHRSNLSRPVNPADSDDSSEISYSSDDSSVRSFIFRYPPSPLDDLETARTTHGILATLAPILKTLIIDMPLRSLHPPADEKGVRRILRRGFEALVNLEEFVSVHDDLFLDATLDPEMEENVWSTCWPKLRRLCLFGQEVDEKLWATMAQHRHLETVVLSGPTPHYYQVPGWDIKGHWFEYLPGKRRYPRKLSLVLVNCIGKEADLRRFAASWKKLDPKNRLNIRNFTLQAPLVKAYDGAIETWPLLPADLCQYWIAEKALDGGLWDVVRKKHEAWLRDPGPLKPRAQYY</sequence>
<dbReference type="EMBL" id="CM046510">
    <property type="protein sequence ID" value="KAI8660249.1"/>
    <property type="molecule type" value="Genomic_DNA"/>
</dbReference>
<protein>
    <submittedName>
        <fullName evidence="1">Uncharacterized protein</fullName>
    </submittedName>
</protein>
<name>A0ACC0QP73_9HYPO</name>
<keyword evidence="2" id="KW-1185">Reference proteome</keyword>
<reference evidence="1" key="1">
    <citation type="submission" date="2022-06" db="EMBL/GenBank/DDBJ databases">
        <title>Fusarium solani species complex genomes reveal bases of compartmentalisation and animal pathogenesis.</title>
        <authorList>
            <person name="Tsai I.J."/>
        </authorList>
    </citation>
    <scope>NUCLEOTIDE SEQUENCE</scope>
    <source>
        <strain evidence="1">Fu6.1</strain>
    </source>
</reference>
<organism evidence="1 2">
    <name type="scientific">Fusarium keratoplasticum</name>
    <dbReference type="NCBI Taxonomy" id="1328300"/>
    <lineage>
        <taxon>Eukaryota</taxon>
        <taxon>Fungi</taxon>
        <taxon>Dikarya</taxon>
        <taxon>Ascomycota</taxon>
        <taxon>Pezizomycotina</taxon>
        <taxon>Sordariomycetes</taxon>
        <taxon>Hypocreomycetidae</taxon>
        <taxon>Hypocreales</taxon>
        <taxon>Nectriaceae</taxon>
        <taxon>Fusarium</taxon>
        <taxon>Fusarium solani species complex</taxon>
    </lineage>
</organism>
<dbReference type="Proteomes" id="UP001065298">
    <property type="component" value="Chromosome 8"/>
</dbReference>
<gene>
    <name evidence="1" type="ORF">NCS57_01001500</name>
</gene>
<evidence type="ECO:0000313" key="2">
    <source>
        <dbReference type="Proteomes" id="UP001065298"/>
    </source>
</evidence>
<comment type="caution">
    <text evidence="1">The sequence shown here is derived from an EMBL/GenBank/DDBJ whole genome shotgun (WGS) entry which is preliminary data.</text>
</comment>
<evidence type="ECO:0000313" key="1">
    <source>
        <dbReference type="EMBL" id="KAI8660249.1"/>
    </source>
</evidence>
<proteinExistence type="predicted"/>
<accession>A0ACC0QP73</accession>